<keyword evidence="1" id="KW-0328">Glycosyltransferase</keyword>
<dbReference type="EMBL" id="UINC01059553">
    <property type="protein sequence ID" value="SVB83093.1"/>
    <property type="molecule type" value="Genomic_DNA"/>
</dbReference>
<reference evidence="5" key="1">
    <citation type="submission" date="2018-05" db="EMBL/GenBank/DDBJ databases">
        <authorList>
            <person name="Lanie J.A."/>
            <person name="Ng W.-L."/>
            <person name="Kazmierczak K.M."/>
            <person name="Andrzejewski T.M."/>
            <person name="Davidsen T.M."/>
            <person name="Wayne K.J."/>
            <person name="Tettelin H."/>
            <person name="Glass J.I."/>
            <person name="Rusch D."/>
            <person name="Podicherti R."/>
            <person name="Tsui H.-C.T."/>
            <person name="Winkler M.E."/>
        </authorList>
    </citation>
    <scope>NUCLEOTIDE SEQUENCE</scope>
</reference>
<name>A0A382H8K7_9ZZZZ</name>
<dbReference type="PANTHER" id="PTHR20961">
    <property type="entry name" value="GLYCOSYLTRANSFERASE"/>
    <property type="match status" value="1"/>
</dbReference>
<proteinExistence type="predicted"/>
<evidence type="ECO:0000256" key="2">
    <source>
        <dbReference type="ARBA" id="ARBA00022679"/>
    </source>
</evidence>
<evidence type="ECO:0000313" key="5">
    <source>
        <dbReference type="EMBL" id="SVB83093.1"/>
    </source>
</evidence>
<evidence type="ECO:0000256" key="3">
    <source>
        <dbReference type="ARBA" id="ARBA00023180"/>
    </source>
</evidence>
<evidence type="ECO:0000256" key="1">
    <source>
        <dbReference type="ARBA" id="ARBA00022676"/>
    </source>
</evidence>
<dbReference type="Pfam" id="PF04577">
    <property type="entry name" value="Glyco_transf_61"/>
    <property type="match status" value="1"/>
</dbReference>
<feature type="domain" description="Glycosyltransferase 61 catalytic" evidence="4">
    <location>
        <begin position="113"/>
        <end position="283"/>
    </location>
</feature>
<organism evidence="5">
    <name type="scientific">marine metagenome</name>
    <dbReference type="NCBI Taxonomy" id="408172"/>
    <lineage>
        <taxon>unclassified sequences</taxon>
        <taxon>metagenomes</taxon>
        <taxon>ecological metagenomes</taxon>
    </lineage>
</organism>
<keyword evidence="2" id="KW-0808">Transferase</keyword>
<keyword evidence="3" id="KW-0325">Glycoprotein</keyword>
<evidence type="ECO:0000259" key="4">
    <source>
        <dbReference type="Pfam" id="PF04577"/>
    </source>
</evidence>
<dbReference type="InterPro" id="IPR049625">
    <property type="entry name" value="Glyco_transf_61_cat"/>
</dbReference>
<dbReference type="GO" id="GO:0016757">
    <property type="term" value="F:glycosyltransferase activity"/>
    <property type="evidence" value="ECO:0007669"/>
    <property type="project" value="UniProtKB-KW"/>
</dbReference>
<dbReference type="AlphaFoldDB" id="A0A382H8K7"/>
<protein>
    <recommendedName>
        <fullName evidence="4">Glycosyltransferase 61 catalytic domain-containing protein</fullName>
    </recommendedName>
</protein>
<dbReference type="InterPro" id="IPR007657">
    <property type="entry name" value="Glycosyltransferase_61"/>
</dbReference>
<sequence>MSNQEILYSESISIRNLPTNFNHADLRLFEHELKKSIPATTLLHFADFSVNTAGIIFRGSKVLPESFPDPRFLDDWAGLKAKLKIGVINFLLKHHKMIDRDVFWITDTWSKNYFHWMTDALPRLFTIREKIKNETLLLPGAYSRLEYVRSSLKPFFIREVQYLHETFRCKKLIMPTRTAISGNYNENVIRGLRSLYADYYENACSDRSYNKVYISRGKAQIRKIANEEECVAIMEEYGFKTIYFEDHSLEQQIAIALDAQYMISNHGGGLTNILFMKSGSSVLELRQSGDSHNNCYFSLASALYLKYYYQLCHSENPDEDAHTANLIVDCRRLRKNIEQILAN</sequence>
<gene>
    <name evidence="5" type="ORF">METZ01_LOCUS235947</name>
</gene>
<accession>A0A382H8K7</accession>